<evidence type="ECO:0000313" key="1">
    <source>
        <dbReference type="EMBL" id="CAL1577833.1"/>
    </source>
</evidence>
<keyword evidence="2" id="KW-1185">Reference proteome</keyword>
<protein>
    <submittedName>
        <fullName evidence="1">Uncharacterized protein</fullName>
    </submittedName>
</protein>
<evidence type="ECO:0000313" key="2">
    <source>
        <dbReference type="Proteomes" id="UP001497482"/>
    </source>
</evidence>
<gene>
    <name evidence="1" type="ORF">KC01_LOCUS9118</name>
</gene>
<dbReference type="Proteomes" id="UP001497482">
    <property type="component" value="Chromosome 13"/>
</dbReference>
<name>A0AAV2JM87_KNICA</name>
<proteinExistence type="predicted"/>
<dbReference type="AlphaFoldDB" id="A0AAV2JM87"/>
<reference evidence="1 2" key="1">
    <citation type="submission" date="2024-04" db="EMBL/GenBank/DDBJ databases">
        <authorList>
            <person name="Waldvogel A.-M."/>
            <person name="Schoenle A."/>
        </authorList>
    </citation>
    <scope>NUCLEOTIDE SEQUENCE [LARGE SCALE GENOMIC DNA]</scope>
</reference>
<sequence>MTLAQTQAPSAPNPVVRSPLMGLMIDNSHRGRRDAHVSLRQIETISLGVQEMPAPAGAEGGFIARLAGGSSHPSAVPGHRRRRV</sequence>
<organism evidence="1 2">
    <name type="scientific">Knipowitschia caucasica</name>
    <name type="common">Caucasian dwarf goby</name>
    <name type="synonym">Pomatoschistus caucasicus</name>
    <dbReference type="NCBI Taxonomy" id="637954"/>
    <lineage>
        <taxon>Eukaryota</taxon>
        <taxon>Metazoa</taxon>
        <taxon>Chordata</taxon>
        <taxon>Craniata</taxon>
        <taxon>Vertebrata</taxon>
        <taxon>Euteleostomi</taxon>
        <taxon>Actinopterygii</taxon>
        <taxon>Neopterygii</taxon>
        <taxon>Teleostei</taxon>
        <taxon>Neoteleostei</taxon>
        <taxon>Acanthomorphata</taxon>
        <taxon>Gobiaria</taxon>
        <taxon>Gobiiformes</taxon>
        <taxon>Gobioidei</taxon>
        <taxon>Gobiidae</taxon>
        <taxon>Gobiinae</taxon>
        <taxon>Knipowitschia</taxon>
    </lineage>
</organism>
<dbReference type="EMBL" id="OZ035835">
    <property type="protein sequence ID" value="CAL1577833.1"/>
    <property type="molecule type" value="Genomic_DNA"/>
</dbReference>
<accession>A0AAV2JM87</accession>